<evidence type="ECO:0000313" key="10">
    <source>
        <dbReference type="Proteomes" id="UP000266313"/>
    </source>
</evidence>
<dbReference type="CDD" id="cd06257">
    <property type="entry name" value="DnaJ"/>
    <property type="match status" value="1"/>
</dbReference>
<dbReference type="AlphaFoldDB" id="A0A250KNP3"/>
<evidence type="ECO:0000256" key="5">
    <source>
        <dbReference type="ARBA" id="ARBA00023186"/>
    </source>
</evidence>
<feature type="transmembrane region" description="Helical" evidence="7">
    <location>
        <begin position="37"/>
        <end position="55"/>
    </location>
</feature>
<dbReference type="InterPro" id="IPR036869">
    <property type="entry name" value="J_dom_sf"/>
</dbReference>
<evidence type="ECO:0000256" key="6">
    <source>
        <dbReference type="ARBA" id="ARBA00038105"/>
    </source>
</evidence>
<feature type="transmembrane region" description="Helical" evidence="7">
    <location>
        <begin position="6"/>
        <end position="25"/>
    </location>
</feature>
<dbReference type="SUPFAM" id="SSF46565">
    <property type="entry name" value="Chaperone J-domain"/>
    <property type="match status" value="1"/>
</dbReference>
<dbReference type="Gene3D" id="1.10.287.110">
    <property type="entry name" value="DnaJ domain"/>
    <property type="match status" value="1"/>
</dbReference>
<name>A0A250KNP3_9GAMM</name>
<accession>A0A250KNP3</accession>
<evidence type="ECO:0000256" key="3">
    <source>
        <dbReference type="ARBA" id="ARBA00022989"/>
    </source>
</evidence>
<keyword evidence="2 7" id="KW-0812">Transmembrane</keyword>
<feature type="transmembrane region" description="Helical" evidence="7">
    <location>
        <begin position="61"/>
        <end position="84"/>
    </location>
</feature>
<evidence type="ECO:0000256" key="1">
    <source>
        <dbReference type="ARBA" id="ARBA00004167"/>
    </source>
</evidence>
<dbReference type="PROSITE" id="PS50076">
    <property type="entry name" value="DNAJ_2"/>
    <property type="match status" value="1"/>
</dbReference>
<comment type="similarity">
    <text evidence="6">Belongs to the TIM14 family.</text>
</comment>
<evidence type="ECO:0000259" key="8">
    <source>
        <dbReference type="PROSITE" id="PS50076"/>
    </source>
</evidence>
<keyword evidence="10" id="KW-1185">Reference proteome</keyword>
<evidence type="ECO:0000256" key="4">
    <source>
        <dbReference type="ARBA" id="ARBA00023136"/>
    </source>
</evidence>
<gene>
    <name evidence="9" type="ORF">sS8_0626</name>
</gene>
<evidence type="ECO:0000313" key="9">
    <source>
        <dbReference type="EMBL" id="BBA32591.1"/>
    </source>
</evidence>
<protein>
    <submittedName>
        <fullName evidence="9">Heat shock protein DnaJ domain protein</fullName>
    </submittedName>
</protein>
<dbReference type="InterPro" id="IPR001623">
    <property type="entry name" value="DnaJ_domain"/>
</dbReference>
<evidence type="ECO:0000256" key="2">
    <source>
        <dbReference type="ARBA" id="ARBA00022692"/>
    </source>
</evidence>
<dbReference type="GO" id="GO:0016020">
    <property type="term" value="C:membrane"/>
    <property type="evidence" value="ECO:0007669"/>
    <property type="project" value="UniProtKB-SubCell"/>
</dbReference>
<dbReference type="PANTHER" id="PTHR12763:SF28">
    <property type="entry name" value="GEO10507P1-RELATED"/>
    <property type="match status" value="1"/>
</dbReference>
<keyword evidence="5" id="KW-0143">Chaperone</keyword>
<dbReference type="KEGG" id="mmai:sS8_0626"/>
<feature type="domain" description="J" evidence="8">
    <location>
        <begin position="198"/>
        <end position="249"/>
    </location>
</feature>
<sequence>MIQIILLLLIVYFAVLTVRRFLASAPSEAHARKIRRGLLWAGILAVLALAATGRLGWLLPLLGALIATVLRLAPVLVQFLVQYLPLLRRWQQQRAAARQTASDGGRSSSFVESRFLRMQLDHATGEIHGVVVTGLYAGRSLHEMTLAQLSELYAEYVRNDPESASLLQAYMERVHGESWQESDNRAPDHDHGKMTPEEAYRVLGIASGSPRDVIIAAHRRLMQRMHPDRGGSDYLAAKINQAKDVLLGR</sequence>
<dbReference type="EMBL" id="AP017928">
    <property type="protein sequence ID" value="BBA32591.1"/>
    <property type="molecule type" value="Genomic_DNA"/>
</dbReference>
<organism evidence="9 10">
    <name type="scientific">Methylocaldum marinum</name>
    <dbReference type="NCBI Taxonomy" id="1432792"/>
    <lineage>
        <taxon>Bacteria</taxon>
        <taxon>Pseudomonadati</taxon>
        <taxon>Pseudomonadota</taxon>
        <taxon>Gammaproteobacteria</taxon>
        <taxon>Methylococcales</taxon>
        <taxon>Methylococcaceae</taxon>
        <taxon>Methylocaldum</taxon>
    </lineage>
</organism>
<comment type="subcellular location">
    <subcellularLocation>
        <location evidence="1">Membrane</location>
        <topology evidence="1">Single-pass membrane protein</topology>
    </subcellularLocation>
</comment>
<proteinExistence type="inferred from homology"/>
<evidence type="ECO:0000256" key="7">
    <source>
        <dbReference type="SAM" id="Phobius"/>
    </source>
</evidence>
<dbReference type="Proteomes" id="UP000266313">
    <property type="component" value="Chromosome"/>
</dbReference>
<dbReference type="PANTHER" id="PTHR12763">
    <property type="match status" value="1"/>
</dbReference>
<keyword evidence="3 7" id="KW-1133">Transmembrane helix</keyword>
<dbReference type="RefSeq" id="WP_170160921.1">
    <property type="nucleotide sequence ID" value="NZ_AP017928.1"/>
</dbReference>
<keyword evidence="4 7" id="KW-0472">Membrane</keyword>
<dbReference type="SMART" id="SM00271">
    <property type="entry name" value="DnaJ"/>
    <property type="match status" value="1"/>
</dbReference>
<reference evidence="9 10" key="1">
    <citation type="submission" date="2016-12" db="EMBL/GenBank/DDBJ databases">
        <title>Genome sequencing of Methylocaldum marinum.</title>
        <authorList>
            <person name="Takeuchi M."/>
            <person name="Kamagata Y."/>
            <person name="Hiraoka S."/>
            <person name="Oshima K."/>
            <person name="Hattori M."/>
            <person name="Iwasaki W."/>
        </authorList>
    </citation>
    <scope>NUCLEOTIDE SEQUENCE [LARGE SCALE GENOMIC DNA]</scope>
    <source>
        <strain evidence="9 10">S8</strain>
    </source>
</reference>
<keyword evidence="9" id="KW-0346">Stress response</keyword>